<evidence type="ECO:0000256" key="1">
    <source>
        <dbReference type="ARBA" id="ARBA00006915"/>
    </source>
</evidence>
<evidence type="ECO:0000256" key="2">
    <source>
        <dbReference type="ARBA" id="ARBA00011738"/>
    </source>
</evidence>
<feature type="domain" description="Pyrimidine nucleoside phosphorylase C-terminal" evidence="5">
    <location>
        <begin position="346"/>
        <end position="419"/>
    </location>
</feature>
<dbReference type="PROSITE" id="PS00647">
    <property type="entry name" value="THYMID_PHOSPHORYLASE"/>
    <property type="match status" value="1"/>
</dbReference>
<dbReference type="InterPro" id="IPR013102">
    <property type="entry name" value="PYNP_C"/>
</dbReference>
<keyword evidence="7" id="KW-1185">Reference proteome</keyword>
<dbReference type="SMART" id="SM00941">
    <property type="entry name" value="PYNP_C"/>
    <property type="match status" value="1"/>
</dbReference>
<evidence type="ECO:0000313" key="7">
    <source>
        <dbReference type="Proteomes" id="UP001236620"/>
    </source>
</evidence>
<dbReference type="EC" id="2.4.2.2" evidence="6"/>
<dbReference type="PANTHER" id="PTHR10515:SF0">
    <property type="entry name" value="THYMIDINE PHOSPHORYLASE"/>
    <property type="match status" value="1"/>
</dbReference>
<dbReference type="InterPro" id="IPR018090">
    <property type="entry name" value="Pyrmidine_PPas_bac/euk"/>
</dbReference>
<dbReference type="Gene3D" id="1.20.970.10">
    <property type="entry name" value="Transferase, Pyrimidine Nucleoside Phosphorylase, Chain C"/>
    <property type="match status" value="1"/>
</dbReference>
<evidence type="ECO:0000256" key="3">
    <source>
        <dbReference type="ARBA" id="ARBA00022676"/>
    </source>
</evidence>
<evidence type="ECO:0000256" key="4">
    <source>
        <dbReference type="ARBA" id="ARBA00022679"/>
    </source>
</evidence>
<gene>
    <name evidence="6" type="ORF">J2Z63_000784</name>
</gene>
<keyword evidence="3 6" id="KW-0328">Glycosyltransferase</keyword>
<dbReference type="InterPro" id="IPR036566">
    <property type="entry name" value="PYNP-like_C_sf"/>
</dbReference>
<proteinExistence type="inferred from homology"/>
<evidence type="ECO:0000313" key="6">
    <source>
        <dbReference type="EMBL" id="MDQ0568134.1"/>
    </source>
</evidence>
<dbReference type="Pfam" id="PF00591">
    <property type="entry name" value="Glycos_transf_3"/>
    <property type="match status" value="1"/>
</dbReference>
<comment type="caution">
    <text evidence="6">The sequence shown here is derived from an EMBL/GenBank/DDBJ whole genome shotgun (WGS) entry which is preliminary data.</text>
</comment>
<dbReference type="GO" id="GO:0016154">
    <property type="term" value="F:pyrimidine-nucleoside phosphorylase activity"/>
    <property type="evidence" value="ECO:0007669"/>
    <property type="project" value="UniProtKB-EC"/>
</dbReference>
<dbReference type="NCBIfam" id="TIGR02644">
    <property type="entry name" value="Y_phosphoryl"/>
    <property type="match status" value="1"/>
</dbReference>
<accession>A0ABU0NFB7</accession>
<protein>
    <submittedName>
        <fullName evidence="6">Pyrimidine-nucleoside phosphorylase</fullName>
        <ecNumber evidence="6">2.4.2.2</ecNumber>
    </submittedName>
</protein>
<name>A0ABU0NFB7_9MOLU</name>
<sequence length="437" mass="48423">MLTFANIIEKKKQNIELTEQEIRWVVDGYVKGVITDYQMASFCMATYFTDMTDKETTNLVKSYVESGDVYDVRKIDGFKVDKHSTGGVGDKTSLVFSPLVASYGIKVCKLSGRGLGKTGGTIDKLESFPGWTSELSNDEFVDNVNKVGMSIISQSKNVVPADKKIYALRDVTGTVDSMPLITASIMSKKLIIENDGLVLDVKVGNGAFMKTVDDALDLSKRMIEVGKQYNRKIAVMITDMNKPLGKAIGNAIEVKEAWDTLNGKGPEDFNELVVTAVAITLLQAKIFDNLEEAKADVYKKLQSGEAAHYLKDFVVAQHGDWSVLENYDEVFKCSNIIQIKAKKSGYIKFTDAENLGLLSMQLGAGRVTKEEDIDHAAGIYLDKSFGQKVEKDEVVMTLYTNKQTNNEWIKLAESTFEIVESQPVEDVVIKIISDDVK</sequence>
<evidence type="ECO:0000259" key="5">
    <source>
        <dbReference type="SMART" id="SM00941"/>
    </source>
</evidence>
<dbReference type="PIRSF" id="PIRSF000478">
    <property type="entry name" value="TP_PyNP"/>
    <property type="match status" value="1"/>
</dbReference>
<dbReference type="EMBL" id="JAUSWP010000011">
    <property type="protein sequence ID" value="MDQ0568134.1"/>
    <property type="molecule type" value="Genomic_DNA"/>
</dbReference>
<dbReference type="Gene3D" id="3.40.1030.10">
    <property type="entry name" value="Nucleoside phosphorylase/phosphoribosyltransferase catalytic domain"/>
    <property type="match status" value="1"/>
</dbReference>
<dbReference type="NCBIfam" id="NF004490">
    <property type="entry name" value="PRK05820.1"/>
    <property type="match status" value="1"/>
</dbReference>
<comment type="subunit">
    <text evidence="2">Homodimer.</text>
</comment>
<dbReference type="SUPFAM" id="SSF47648">
    <property type="entry name" value="Nucleoside phosphorylase/phosphoribosyltransferase N-terminal domain"/>
    <property type="match status" value="1"/>
</dbReference>
<dbReference type="Pfam" id="PF02885">
    <property type="entry name" value="Glycos_trans_3N"/>
    <property type="match status" value="1"/>
</dbReference>
<dbReference type="InterPro" id="IPR000053">
    <property type="entry name" value="Thymidine/pyrmidine_PPase"/>
</dbReference>
<dbReference type="InterPro" id="IPR036320">
    <property type="entry name" value="Glycosyl_Trfase_fam3_N_dom_sf"/>
</dbReference>
<dbReference type="Proteomes" id="UP001236620">
    <property type="component" value="Unassembled WGS sequence"/>
</dbReference>
<dbReference type="InterPro" id="IPR017459">
    <property type="entry name" value="Glycosyl_Trfase_fam3_N_dom"/>
</dbReference>
<dbReference type="SUPFAM" id="SSF54680">
    <property type="entry name" value="Pyrimidine nucleoside phosphorylase C-terminal domain"/>
    <property type="match status" value="1"/>
</dbReference>
<dbReference type="Pfam" id="PF07831">
    <property type="entry name" value="PYNP_C"/>
    <property type="match status" value="1"/>
</dbReference>
<dbReference type="Gene3D" id="3.90.1170.30">
    <property type="entry name" value="Pyrimidine nucleoside phosphorylase-like, C-terminal domain"/>
    <property type="match status" value="1"/>
</dbReference>
<dbReference type="InterPro" id="IPR017872">
    <property type="entry name" value="Pyrmidine_PPase_CS"/>
</dbReference>
<comment type="similarity">
    <text evidence="1">Belongs to the thymidine/pyrimidine-nucleoside phosphorylase family.</text>
</comment>
<organism evidence="6 7">
    <name type="scientific">Mycoplasma yeatsii</name>
    <dbReference type="NCBI Taxonomy" id="51365"/>
    <lineage>
        <taxon>Bacteria</taxon>
        <taxon>Bacillati</taxon>
        <taxon>Mycoplasmatota</taxon>
        <taxon>Mollicutes</taxon>
        <taxon>Mycoplasmataceae</taxon>
        <taxon>Mycoplasma</taxon>
    </lineage>
</organism>
<keyword evidence="4 6" id="KW-0808">Transferase</keyword>
<dbReference type="InterPro" id="IPR035902">
    <property type="entry name" value="Nuc_phospho_transferase"/>
</dbReference>
<dbReference type="PANTHER" id="PTHR10515">
    <property type="entry name" value="THYMIDINE PHOSPHORYLASE"/>
    <property type="match status" value="1"/>
</dbReference>
<dbReference type="InterPro" id="IPR000312">
    <property type="entry name" value="Glycosyl_Trfase_fam3"/>
</dbReference>
<reference evidence="6" key="1">
    <citation type="submission" date="2023-07" db="EMBL/GenBank/DDBJ databases">
        <title>Genomic Encyclopedia of Type Strains, Phase IV (KMG-IV): sequencing the most valuable type-strain genomes for metagenomic binning, comparative biology and taxonomic classification.</title>
        <authorList>
            <person name="Goeker M."/>
        </authorList>
    </citation>
    <scope>NUCLEOTIDE SEQUENCE [LARGE SCALE GENOMIC DNA]</scope>
    <source>
        <strain evidence="6">DSM 22019</strain>
    </source>
</reference>
<dbReference type="RefSeq" id="WP_307445633.1">
    <property type="nucleotide sequence ID" value="NZ_JAUSWP010000011.1"/>
</dbReference>
<dbReference type="SUPFAM" id="SSF52418">
    <property type="entry name" value="Nucleoside phosphorylase/phosphoribosyltransferase catalytic domain"/>
    <property type="match status" value="1"/>
</dbReference>